<dbReference type="AlphaFoldDB" id="A0A7R9FAC9"/>
<name>A0A7R9FAC9_9NEOP</name>
<organism evidence="1">
    <name type="scientific">Timema bartmani</name>
    <dbReference type="NCBI Taxonomy" id="61472"/>
    <lineage>
        <taxon>Eukaryota</taxon>
        <taxon>Metazoa</taxon>
        <taxon>Ecdysozoa</taxon>
        <taxon>Arthropoda</taxon>
        <taxon>Hexapoda</taxon>
        <taxon>Insecta</taxon>
        <taxon>Pterygota</taxon>
        <taxon>Neoptera</taxon>
        <taxon>Polyneoptera</taxon>
        <taxon>Phasmatodea</taxon>
        <taxon>Timematodea</taxon>
        <taxon>Timematoidea</taxon>
        <taxon>Timematidae</taxon>
        <taxon>Timema</taxon>
    </lineage>
</organism>
<reference evidence="1" key="1">
    <citation type="submission" date="2020-11" db="EMBL/GenBank/DDBJ databases">
        <authorList>
            <person name="Tran Van P."/>
        </authorList>
    </citation>
    <scope>NUCLEOTIDE SEQUENCE</scope>
</reference>
<accession>A0A7R9FAC9</accession>
<gene>
    <name evidence="1" type="ORF">TBIB3V08_LOCUS12071</name>
</gene>
<proteinExistence type="predicted"/>
<dbReference type="EMBL" id="OD572579">
    <property type="protein sequence ID" value="CAD7449798.1"/>
    <property type="molecule type" value="Genomic_DNA"/>
</dbReference>
<sequence length="113" mass="13230">MSTERLTHRIFSYFQSKKTKRIWFTGVEKDLKEVGITGEDIQERGPLKNKLREYRGLITWDFLMDSVLLQKQVRDNADELQSYLKDLKSWGDEMKRKESELQGDSASSKVTAP</sequence>
<evidence type="ECO:0000313" key="1">
    <source>
        <dbReference type="EMBL" id="CAD7449798.1"/>
    </source>
</evidence>
<protein>
    <submittedName>
        <fullName evidence="1">Uncharacterized protein</fullName>
    </submittedName>
</protein>